<keyword evidence="1" id="KW-0732">Signal</keyword>
<evidence type="ECO:0000256" key="1">
    <source>
        <dbReference type="SAM" id="SignalP"/>
    </source>
</evidence>
<protein>
    <submittedName>
        <fullName evidence="3">Ig domain-containing protein</fullName>
    </submittedName>
</protein>
<proteinExistence type="predicted"/>
<dbReference type="EMBL" id="VZAD01000061">
    <property type="protein sequence ID" value="MQP11828.1"/>
    <property type="molecule type" value="Genomic_DNA"/>
</dbReference>
<dbReference type="AlphaFoldDB" id="A0A6A7WBU9"/>
<dbReference type="Pfam" id="PF02368">
    <property type="entry name" value="Big_2"/>
    <property type="match status" value="2"/>
</dbReference>
<feature type="domain" description="BIG2" evidence="2">
    <location>
        <begin position="112"/>
        <end position="189"/>
    </location>
</feature>
<dbReference type="SUPFAM" id="SSF49373">
    <property type="entry name" value="Invasin/intimin cell-adhesion fragments"/>
    <property type="match status" value="2"/>
</dbReference>
<sequence>MTKIMHVWSIIISVLLLSLSSCSKEDCEISVTGISLNKQSIEIKKGRTERLVATVYPQDATSGKVTWYSSDEDVATVDDNGVVSALNGGYTWIEARTENGYTAGCEVNVIVSVKSISLEYTSLSLTEGERHGIMETIYPEDATNKEVTWTSSNESVATVDNIGNVRAVKSGTATIRVKTEDGGKTASCVVTVKQKSNPGGDGGSSSEISSVVGYWTTTVHNSYSGKSDKGWIYFSSSNTVKSVTADSWTGKYEKESGSYYVSGNKMRINIGSSSYDYTITYGSNYFYLSGTKFSQSSQSDFNYYWNM</sequence>
<accession>A0A6A7WBU9</accession>
<feature type="domain" description="BIG2" evidence="2">
    <location>
        <begin position="30"/>
        <end position="106"/>
    </location>
</feature>
<evidence type="ECO:0000259" key="2">
    <source>
        <dbReference type="SMART" id="SM00635"/>
    </source>
</evidence>
<keyword evidence="4" id="KW-1185">Reference proteome</keyword>
<organism evidence="3 4">
    <name type="scientific">Segatella copri</name>
    <dbReference type="NCBI Taxonomy" id="165179"/>
    <lineage>
        <taxon>Bacteria</taxon>
        <taxon>Pseudomonadati</taxon>
        <taxon>Bacteroidota</taxon>
        <taxon>Bacteroidia</taxon>
        <taxon>Bacteroidales</taxon>
        <taxon>Prevotellaceae</taxon>
        <taxon>Segatella</taxon>
    </lineage>
</organism>
<dbReference type="PROSITE" id="PS51257">
    <property type="entry name" value="PROKAR_LIPOPROTEIN"/>
    <property type="match status" value="1"/>
</dbReference>
<name>A0A6A7WBU9_9BACT</name>
<dbReference type="InterPro" id="IPR003343">
    <property type="entry name" value="Big_2"/>
</dbReference>
<dbReference type="RefSeq" id="WP_158463505.1">
    <property type="nucleotide sequence ID" value="NZ_VZAD01000061.1"/>
</dbReference>
<dbReference type="InterPro" id="IPR008964">
    <property type="entry name" value="Invasin/intimin_cell_adhesion"/>
</dbReference>
<dbReference type="OrthoDB" id="1072268at2"/>
<dbReference type="SMART" id="SM00635">
    <property type="entry name" value="BID_2"/>
    <property type="match status" value="2"/>
</dbReference>
<feature type="chain" id="PRO_5025368276" evidence="1">
    <location>
        <begin position="24"/>
        <end position="307"/>
    </location>
</feature>
<evidence type="ECO:0000313" key="3">
    <source>
        <dbReference type="EMBL" id="MQP11828.1"/>
    </source>
</evidence>
<reference evidence="3 4" key="1">
    <citation type="submission" date="2019-09" db="EMBL/GenBank/DDBJ databases">
        <title>Distinct polysaccharide growth profiles of human intestinal Prevotella copri isolates.</title>
        <authorList>
            <person name="Fehlner-Peach H."/>
            <person name="Magnabosco C."/>
            <person name="Raghavan V."/>
            <person name="Scher J.U."/>
            <person name="Tett A."/>
            <person name="Cox L.M."/>
            <person name="Gottsegen C."/>
            <person name="Watters A."/>
            <person name="Wiltshire- Gordon J.D."/>
            <person name="Segata N."/>
            <person name="Bonneau R."/>
            <person name="Littman D.R."/>
        </authorList>
    </citation>
    <scope>NUCLEOTIDE SEQUENCE [LARGE SCALE GENOMIC DNA]</scope>
    <source>
        <strain evidence="4">iAQ1173</strain>
    </source>
</reference>
<dbReference type="Proteomes" id="UP000384372">
    <property type="component" value="Unassembled WGS sequence"/>
</dbReference>
<gene>
    <name evidence="3" type="ORF">F7D20_07635</name>
</gene>
<comment type="caution">
    <text evidence="3">The sequence shown here is derived from an EMBL/GenBank/DDBJ whole genome shotgun (WGS) entry which is preliminary data.</text>
</comment>
<dbReference type="Gene3D" id="2.60.40.1080">
    <property type="match status" value="2"/>
</dbReference>
<feature type="signal peptide" evidence="1">
    <location>
        <begin position="1"/>
        <end position="23"/>
    </location>
</feature>
<evidence type="ECO:0000313" key="4">
    <source>
        <dbReference type="Proteomes" id="UP000384372"/>
    </source>
</evidence>